<comment type="catalytic activity">
    <reaction evidence="12">
        <text>O-phospho-L-threonyl-[protein] + H2O = L-threonyl-[protein] + phosphate</text>
        <dbReference type="Rhea" id="RHEA:47004"/>
        <dbReference type="Rhea" id="RHEA-COMP:11060"/>
        <dbReference type="Rhea" id="RHEA-COMP:11605"/>
        <dbReference type="ChEBI" id="CHEBI:15377"/>
        <dbReference type="ChEBI" id="CHEBI:30013"/>
        <dbReference type="ChEBI" id="CHEBI:43474"/>
        <dbReference type="ChEBI" id="CHEBI:61977"/>
        <dbReference type="EC" id="3.1.3.16"/>
    </reaction>
</comment>
<dbReference type="InterPro" id="IPR015655">
    <property type="entry name" value="PP2C"/>
</dbReference>
<evidence type="ECO:0000256" key="4">
    <source>
        <dbReference type="ARBA" id="ARBA00013081"/>
    </source>
</evidence>
<dbReference type="SMART" id="SM00332">
    <property type="entry name" value="PP2Cc"/>
    <property type="match status" value="1"/>
</dbReference>
<protein>
    <recommendedName>
        <fullName evidence="4">protein-serine/threonine phosphatase</fullName>
        <ecNumber evidence="4">3.1.3.16</ecNumber>
    </recommendedName>
</protein>
<evidence type="ECO:0000256" key="7">
    <source>
        <dbReference type="ARBA" id="ARBA00022801"/>
    </source>
</evidence>
<evidence type="ECO:0000256" key="9">
    <source>
        <dbReference type="ARBA" id="ARBA00022912"/>
    </source>
</evidence>
<evidence type="ECO:0000256" key="12">
    <source>
        <dbReference type="ARBA" id="ARBA00048336"/>
    </source>
</evidence>
<keyword evidence="16" id="KW-1185">Reference proteome</keyword>
<dbReference type="PROSITE" id="PS51746">
    <property type="entry name" value="PPM_2"/>
    <property type="match status" value="1"/>
</dbReference>
<dbReference type="AlphaFoldDB" id="A0AAV1SUJ6"/>
<dbReference type="Proteomes" id="UP001314170">
    <property type="component" value="Unassembled WGS sequence"/>
</dbReference>
<dbReference type="InterPro" id="IPR000222">
    <property type="entry name" value="PP2C_BS"/>
</dbReference>
<dbReference type="GO" id="GO:0009738">
    <property type="term" value="P:abscisic acid-activated signaling pathway"/>
    <property type="evidence" value="ECO:0007669"/>
    <property type="project" value="UniProtKB-KW"/>
</dbReference>
<dbReference type="SUPFAM" id="SSF81606">
    <property type="entry name" value="PP2C-like"/>
    <property type="match status" value="1"/>
</dbReference>
<comment type="cofactor">
    <cofactor evidence="2">
        <name>Mg(2+)</name>
        <dbReference type="ChEBI" id="CHEBI:18420"/>
    </cofactor>
</comment>
<evidence type="ECO:0000256" key="2">
    <source>
        <dbReference type="ARBA" id="ARBA00001946"/>
    </source>
</evidence>
<evidence type="ECO:0000256" key="6">
    <source>
        <dbReference type="ARBA" id="ARBA00022723"/>
    </source>
</evidence>
<keyword evidence="5" id="KW-0938">Abscisic acid signaling pathway</keyword>
<gene>
    <name evidence="15" type="ORF">DCAF_LOCUS27174</name>
</gene>
<dbReference type="GO" id="GO:0004722">
    <property type="term" value="F:protein serine/threonine phosphatase activity"/>
    <property type="evidence" value="ECO:0007669"/>
    <property type="project" value="UniProtKB-EC"/>
</dbReference>
<evidence type="ECO:0000313" key="16">
    <source>
        <dbReference type="Proteomes" id="UP001314170"/>
    </source>
</evidence>
<sequence>MSPALAMTLSLGNSMCDNSGIATHVEITRLKLVTETASMLSDPVKVVSELSLSEGGGSCSHAKNELNLTALSTPNDGGIGRTVLLNMLLENGNGSMVSDAVIQESEEDEVLSVVEDCNGIITEKLVVLDAASETSLPKSVEMENTKIIANAVIVDSTNLVQVPTANLLIKAVSPNAEISDGSDIKASAVPLKLPSEKNLTGGPPRSVFELDCVPLWGSVSICGRRPEMEDSVAAVPRFAKVPIRMLIGDHVVDGISENPTHLTSHFFGVYDGHGGAQVANYCRDRIHLALAEEVGNIKNYSNGGIIHGDQQVQWEKAFTGCFLKVDDEIGGNSIRGSIEGDANASIAAFEPVAPETVGSTAVVALVCSSHIIVANCGDSRAVLCRGKEPMALSVDHKPNREDEYARIEASGGKVIQWNGHRVCGVLAMSRSIGDRYLKPCIIPDPEVMFVPRAREDECLILASDGLWDVITNEEACEVARRRILLWHKKNGVSSLLERGKGIDPAAQAAADYLSMLALQKGSKDNISVIVVDLKAQRKFKSKS</sequence>
<proteinExistence type="inferred from homology"/>
<feature type="domain" description="PPM-type phosphatase" evidence="14">
    <location>
        <begin position="215"/>
        <end position="533"/>
    </location>
</feature>
<organism evidence="15 16">
    <name type="scientific">Dovyalis caffra</name>
    <dbReference type="NCBI Taxonomy" id="77055"/>
    <lineage>
        <taxon>Eukaryota</taxon>
        <taxon>Viridiplantae</taxon>
        <taxon>Streptophyta</taxon>
        <taxon>Embryophyta</taxon>
        <taxon>Tracheophyta</taxon>
        <taxon>Spermatophyta</taxon>
        <taxon>Magnoliopsida</taxon>
        <taxon>eudicotyledons</taxon>
        <taxon>Gunneridae</taxon>
        <taxon>Pentapetalae</taxon>
        <taxon>rosids</taxon>
        <taxon>fabids</taxon>
        <taxon>Malpighiales</taxon>
        <taxon>Salicaceae</taxon>
        <taxon>Flacourtieae</taxon>
        <taxon>Dovyalis</taxon>
    </lineage>
</organism>
<evidence type="ECO:0000259" key="14">
    <source>
        <dbReference type="PROSITE" id="PS51746"/>
    </source>
</evidence>
<accession>A0AAV1SUJ6</accession>
<evidence type="ECO:0000256" key="10">
    <source>
        <dbReference type="ARBA" id="ARBA00023211"/>
    </source>
</evidence>
<dbReference type="InterPro" id="IPR001932">
    <property type="entry name" value="PPM-type_phosphatase-like_dom"/>
</dbReference>
<dbReference type="FunFam" id="3.60.40.10:FF:000025">
    <property type="entry name" value="Protein phosphatase 2C 16"/>
    <property type="match status" value="1"/>
</dbReference>
<dbReference type="PROSITE" id="PS01032">
    <property type="entry name" value="PPM_1"/>
    <property type="match status" value="1"/>
</dbReference>
<comment type="catalytic activity">
    <reaction evidence="11">
        <text>O-phospho-L-seryl-[protein] + H2O = L-seryl-[protein] + phosphate</text>
        <dbReference type="Rhea" id="RHEA:20629"/>
        <dbReference type="Rhea" id="RHEA-COMP:9863"/>
        <dbReference type="Rhea" id="RHEA-COMP:11604"/>
        <dbReference type="ChEBI" id="CHEBI:15377"/>
        <dbReference type="ChEBI" id="CHEBI:29999"/>
        <dbReference type="ChEBI" id="CHEBI:43474"/>
        <dbReference type="ChEBI" id="CHEBI:83421"/>
        <dbReference type="EC" id="3.1.3.16"/>
    </reaction>
</comment>
<evidence type="ECO:0000256" key="13">
    <source>
        <dbReference type="RuleBase" id="RU003465"/>
    </source>
</evidence>
<evidence type="ECO:0000313" key="15">
    <source>
        <dbReference type="EMBL" id="CAK7356893.1"/>
    </source>
</evidence>
<dbReference type="EMBL" id="CAWUPB010001197">
    <property type="protein sequence ID" value="CAK7356893.1"/>
    <property type="molecule type" value="Genomic_DNA"/>
</dbReference>
<keyword evidence="7 13" id="KW-0378">Hydrolase</keyword>
<dbReference type="Pfam" id="PF00481">
    <property type="entry name" value="PP2C"/>
    <property type="match status" value="1"/>
</dbReference>
<evidence type="ECO:0000256" key="3">
    <source>
        <dbReference type="ARBA" id="ARBA00006702"/>
    </source>
</evidence>
<evidence type="ECO:0000256" key="1">
    <source>
        <dbReference type="ARBA" id="ARBA00001936"/>
    </source>
</evidence>
<dbReference type="GO" id="GO:0046872">
    <property type="term" value="F:metal ion binding"/>
    <property type="evidence" value="ECO:0007669"/>
    <property type="project" value="UniProtKB-KW"/>
</dbReference>
<evidence type="ECO:0000256" key="11">
    <source>
        <dbReference type="ARBA" id="ARBA00047761"/>
    </source>
</evidence>
<dbReference type="Gene3D" id="3.60.40.10">
    <property type="entry name" value="PPM-type phosphatase domain"/>
    <property type="match status" value="1"/>
</dbReference>
<comment type="cofactor">
    <cofactor evidence="1">
        <name>Mn(2+)</name>
        <dbReference type="ChEBI" id="CHEBI:29035"/>
    </cofactor>
</comment>
<reference evidence="15 16" key="1">
    <citation type="submission" date="2024-01" db="EMBL/GenBank/DDBJ databases">
        <authorList>
            <person name="Waweru B."/>
        </authorList>
    </citation>
    <scope>NUCLEOTIDE SEQUENCE [LARGE SCALE GENOMIC DNA]</scope>
</reference>
<comment type="caution">
    <text evidence="15">The sequence shown here is derived from an EMBL/GenBank/DDBJ whole genome shotgun (WGS) entry which is preliminary data.</text>
</comment>
<name>A0AAV1SUJ6_9ROSI</name>
<keyword evidence="6" id="KW-0479">Metal-binding</keyword>
<dbReference type="InterPro" id="IPR036457">
    <property type="entry name" value="PPM-type-like_dom_sf"/>
</dbReference>
<keyword evidence="8" id="KW-0460">Magnesium</keyword>
<dbReference type="CDD" id="cd00143">
    <property type="entry name" value="PP2Cc"/>
    <property type="match status" value="1"/>
</dbReference>
<evidence type="ECO:0000256" key="5">
    <source>
        <dbReference type="ARBA" id="ARBA00022682"/>
    </source>
</evidence>
<dbReference type="PANTHER" id="PTHR47992">
    <property type="entry name" value="PROTEIN PHOSPHATASE"/>
    <property type="match status" value="1"/>
</dbReference>
<dbReference type="EC" id="3.1.3.16" evidence="4"/>
<keyword evidence="9 13" id="KW-0904">Protein phosphatase</keyword>
<evidence type="ECO:0000256" key="8">
    <source>
        <dbReference type="ARBA" id="ARBA00022842"/>
    </source>
</evidence>
<comment type="similarity">
    <text evidence="3 13">Belongs to the PP2C family.</text>
</comment>
<keyword evidence="10" id="KW-0464">Manganese</keyword>